<dbReference type="RefSeq" id="WP_035678332.1">
    <property type="nucleotide sequence ID" value="NZ_CP012915.1"/>
</dbReference>
<comment type="similarity">
    <text evidence="1">Belongs to the LysR transcriptional regulatory family.</text>
</comment>
<dbReference type="PRINTS" id="PR00039">
    <property type="entry name" value="HTHLYSR"/>
</dbReference>
<dbReference type="SUPFAM" id="SSF46785">
    <property type="entry name" value="Winged helix' DNA-binding domain"/>
    <property type="match status" value="1"/>
</dbReference>
<evidence type="ECO:0000256" key="1">
    <source>
        <dbReference type="ARBA" id="ARBA00009437"/>
    </source>
</evidence>
<dbReference type="Gene3D" id="1.10.10.10">
    <property type="entry name" value="Winged helix-like DNA-binding domain superfamily/Winged helix DNA-binding domain"/>
    <property type="match status" value="1"/>
</dbReference>
<dbReference type="Pfam" id="PF00126">
    <property type="entry name" value="HTH_1"/>
    <property type="match status" value="1"/>
</dbReference>
<evidence type="ECO:0000256" key="2">
    <source>
        <dbReference type="ARBA" id="ARBA00023015"/>
    </source>
</evidence>
<evidence type="ECO:0000313" key="6">
    <source>
        <dbReference type="EMBL" id="MDX5952042.1"/>
    </source>
</evidence>
<organism evidence="7 8">
    <name type="scientific">Azospirillum brasilense</name>
    <dbReference type="NCBI Taxonomy" id="192"/>
    <lineage>
        <taxon>Bacteria</taxon>
        <taxon>Pseudomonadati</taxon>
        <taxon>Pseudomonadota</taxon>
        <taxon>Alphaproteobacteria</taxon>
        <taxon>Rhodospirillales</taxon>
        <taxon>Azospirillaceae</taxon>
        <taxon>Azospirillum</taxon>
    </lineage>
</organism>
<dbReference type="PANTHER" id="PTHR30346">
    <property type="entry name" value="TRANSCRIPTIONAL DUAL REGULATOR HCAR-RELATED"/>
    <property type="match status" value="1"/>
</dbReference>
<protein>
    <submittedName>
        <fullName evidence="7">LysR family transcriptional regulator</fullName>
    </submittedName>
    <submittedName>
        <fullName evidence="6">LysR substrate-binding domain-containing protein</fullName>
    </submittedName>
</protein>
<dbReference type="InterPro" id="IPR005119">
    <property type="entry name" value="LysR_subst-bd"/>
</dbReference>
<keyword evidence="9" id="KW-1185">Reference proteome</keyword>
<proteinExistence type="inferred from homology"/>
<dbReference type="GO" id="GO:0003677">
    <property type="term" value="F:DNA binding"/>
    <property type="evidence" value="ECO:0007669"/>
    <property type="project" value="UniProtKB-KW"/>
</dbReference>
<dbReference type="InterPro" id="IPR000847">
    <property type="entry name" value="LysR_HTH_N"/>
</dbReference>
<accession>A0A0P0F410</accession>
<dbReference type="PROSITE" id="PS50931">
    <property type="entry name" value="HTH_LYSR"/>
    <property type="match status" value="1"/>
</dbReference>
<keyword evidence="3" id="KW-0238">DNA-binding</keyword>
<dbReference type="FunFam" id="1.10.10.10:FF:000001">
    <property type="entry name" value="LysR family transcriptional regulator"/>
    <property type="match status" value="1"/>
</dbReference>
<dbReference type="GeneID" id="56451440"/>
<geneLocation type="plasmid" evidence="7 8">
    <name>p1</name>
</geneLocation>
<evidence type="ECO:0000313" key="9">
    <source>
        <dbReference type="Proteomes" id="UP001277471"/>
    </source>
</evidence>
<dbReference type="Proteomes" id="UP000298774">
    <property type="component" value="Plasmid p1"/>
</dbReference>
<dbReference type="AlphaFoldDB" id="A0A0P0F410"/>
<gene>
    <name evidence="7" type="ORF">D3868_17020</name>
    <name evidence="6" type="ORF">SIM66_12670</name>
</gene>
<reference evidence="6 9" key="2">
    <citation type="submission" date="2023-11" db="EMBL/GenBank/DDBJ databases">
        <title>MicrobeMod: A computational toolkit for identifying prokaryotic methylation and restriction-modification with nanopore sequencing.</title>
        <authorList>
            <person name="Crits-Christoph A."/>
            <person name="Kang S.C."/>
            <person name="Lee H."/>
            <person name="Ostrov N."/>
        </authorList>
    </citation>
    <scope>NUCLEOTIDE SEQUENCE [LARGE SCALE GENOMIC DNA]</scope>
    <source>
        <strain evidence="6 9">ATCC 29145</strain>
    </source>
</reference>
<keyword evidence="4" id="KW-0804">Transcription</keyword>
<dbReference type="KEGG" id="abf:AMK58_20275"/>
<keyword evidence="2" id="KW-0805">Transcription regulation</keyword>
<dbReference type="EMBL" id="CP032340">
    <property type="protein sequence ID" value="QCO10770.1"/>
    <property type="molecule type" value="Genomic_DNA"/>
</dbReference>
<evidence type="ECO:0000256" key="4">
    <source>
        <dbReference type="ARBA" id="ARBA00023163"/>
    </source>
</evidence>
<dbReference type="GO" id="GO:0003700">
    <property type="term" value="F:DNA-binding transcription factor activity"/>
    <property type="evidence" value="ECO:0007669"/>
    <property type="project" value="InterPro"/>
</dbReference>
<name>A0A0P0F410_AZOBR</name>
<dbReference type="CDD" id="cd08414">
    <property type="entry name" value="PBP2_LTTR_aromatics_like"/>
    <property type="match status" value="1"/>
</dbReference>
<dbReference type="InterPro" id="IPR036388">
    <property type="entry name" value="WH-like_DNA-bd_sf"/>
</dbReference>
<dbReference type="GO" id="GO:0032993">
    <property type="term" value="C:protein-DNA complex"/>
    <property type="evidence" value="ECO:0007669"/>
    <property type="project" value="TreeGrafter"/>
</dbReference>
<feature type="domain" description="HTH lysR-type" evidence="5">
    <location>
        <begin position="1"/>
        <end position="58"/>
    </location>
</feature>
<evidence type="ECO:0000313" key="8">
    <source>
        <dbReference type="Proteomes" id="UP000298774"/>
    </source>
</evidence>
<dbReference type="Proteomes" id="UP001277471">
    <property type="component" value="Unassembled WGS sequence"/>
</dbReference>
<evidence type="ECO:0000256" key="3">
    <source>
        <dbReference type="ARBA" id="ARBA00023125"/>
    </source>
</evidence>
<dbReference type="InterPro" id="IPR036390">
    <property type="entry name" value="WH_DNA-bd_sf"/>
</dbReference>
<evidence type="ECO:0000259" key="5">
    <source>
        <dbReference type="PROSITE" id="PS50931"/>
    </source>
</evidence>
<dbReference type="PANTHER" id="PTHR30346:SF17">
    <property type="entry name" value="LYSR FAMILY TRANSCRIPTIONAL REGULATOR"/>
    <property type="match status" value="1"/>
</dbReference>
<dbReference type="Gene3D" id="3.40.190.10">
    <property type="entry name" value="Periplasmic binding protein-like II"/>
    <property type="match status" value="2"/>
</dbReference>
<dbReference type="Pfam" id="PF03466">
    <property type="entry name" value="LysR_substrate"/>
    <property type="match status" value="1"/>
</dbReference>
<sequence>MDLRHLRHFVAVAEELHFSRAAARLGIGQPPLSQSIQALEAELGARLFERTKRRVELTEPGQLLLGEAREILARAERAAVLTRRAAKGEVGELRVGFTAAAPFLPMVPRIIDAYRRAHPDVHLTLVELPSKQQLTALADRRLDVGFIREPRFVPEPDSFRFHDVVREPLLAVMRADHPLAGRDVVPLAALRDEPFVFYPADFGTSTHEQVFALCAAAGFRPNVTQDAREAFTIIGLIAAGLGVSILPGQLRQVALEGVVYRPLDTPDAVTTLQLAQRSNESSPLVKKFTGLVERIVPFVPPLTGA</sequence>
<evidence type="ECO:0000313" key="7">
    <source>
        <dbReference type="EMBL" id="QCO10770.1"/>
    </source>
</evidence>
<keyword evidence="7" id="KW-0614">Plasmid</keyword>
<dbReference type="EMBL" id="JAWXYC010000003">
    <property type="protein sequence ID" value="MDX5952042.1"/>
    <property type="molecule type" value="Genomic_DNA"/>
</dbReference>
<dbReference type="SUPFAM" id="SSF53850">
    <property type="entry name" value="Periplasmic binding protein-like II"/>
    <property type="match status" value="1"/>
</dbReference>
<reference evidence="7 8" key="1">
    <citation type="submission" date="2018-09" db="EMBL/GenBank/DDBJ databases">
        <title>Whole genome based analysis of evolution and adaptive divergence in Indian and Brazilian strains of Azospirillum brasilense.</title>
        <authorList>
            <person name="Singh C."/>
            <person name="Tripathi A.K."/>
        </authorList>
    </citation>
    <scope>NUCLEOTIDE SEQUENCE [LARGE SCALE GENOMIC DNA]</scope>
    <source>
        <strain evidence="7 8">MTCC4038</strain>
        <plasmid evidence="7 8">p1</plasmid>
    </source>
</reference>